<name>A0A4S2MX15_9PEZI</name>
<protein>
    <submittedName>
        <fullName evidence="1">Uncharacterized protein</fullName>
    </submittedName>
</protein>
<dbReference type="AlphaFoldDB" id="A0A4S2MX15"/>
<organism evidence="1 2">
    <name type="scientific">Ascodesmis nigricans</name>
    <dbReference type="NCBI Taxonomy" id="341454"/>
    <lineage>
        <taxon>Eukaryota</taxon>
        <taxon>Fungi</taxon>
        <taxon>Dikarya</taxon>
        <taxon>Ascomycota</taxon>
        <taxon>Pezizomycotina</taxon>
        <taxon>Pezizomycetes</taxon>
        <taxon>Pezizales</taxon>
        <taxon>Ascodesmidaceae</taxon>
        <taxon>Ascodesmis</taxon>
    </lineage>
</organism>
<evidence type="ECO:0000313" key="1">
    <source>
        <dbReference type="EMBL" id="TGZ81114.1"/>
    </source>
</evidence>
<dbReference type="Proteomes" id="UP000298138">
    <property type="component" value="Unassembled WGS sequence"/>
</dbReference>
<evidence type="ECO:0000313" key="2">
    <source>
        <dbReference type="Proteomes" id="UP000298138"/>
    </source>
</evidence>
<dbReference type="InParanoid" id="A0A4S2MX15"/>
<reference evidence="1 2" key="1">
    <citation type="submission" date="2019-04" db="EMBL/GenBank/DDBJ databases">
        <title>Comparative genomics and transcriptomics to analyze fruiting body development in filamentous ascomycetes.</title>
        <authorList>
            <consortium name="DOE Joint Genome Institute"/>
            <person name="Lutkenhaus R."/>
            <person name="Traeger S."/>
            <person name="Breuer J."/>
            <person name="Kuo A."/>
            <person name="Lipzen A."/>
            <person name="Pangilinan J."/>
            <person name="Dilworth D."/>
            <person name="Sandor L."/>
            <person name="Poggeler S."/>
            <person name="Barry K."/>
            <person name="Grigoriev I.V."/>
            <person name="Nowrousian M."/>
        </authorList>
    </citation>
    <scope>NUCLEOTIDE SEQUENCE [LARGE SCALE GENOMIC DNA]</scope>
    <source>
        <strain evidence="1 2">CBS 389.68</strain>
    </source>
</reference>
<gene>
    <name evidence="1" type="ORF">EX30DRAFT_348984</name>
</gene>
<dbReference type="EMBL" id="ML220121">
    <property type="protein sequence ID" value="TGZ81114.1"/>
    <property type="molecule type" value="Genomic_DNA"/>
</dbReference>
<keyword evidence="2" id="KW-1185">Reference proteome</keyword>
<proteinExistence type="predicted"/>
<sequence length="294" mass="33574">MNTPGQLLINLPSSLHSSTMNSPTRDFTINDDIYNASGNVRKPYPKFLEELQQLKPQKIDYYIFCTHCKRRRQLFHFLVETSSRLCLDRHAQEENASQARKNNDQLGLYWIAGYKISLCLGCKNSIWDSRRGSVSRDVGGRDLGVCQHEQKPRACAPGKSRLHGVCRTVESVLEGDTCLVKDAQAMLERFERRLPKHALSILRLLETVKSPDEYPVLQQILPDLASITELYSEVSNRQFKCVLKDGCGFRLWSIRLRREPLMNYGNHCHTQGRCPIPPQIGDVTVLYKHLGGDC</sequence>
<accession>A0A4S2MX15</accession>